<dbReference type="OrthoDB" id="67709at2759"/>
<sequence>MGRRVANDTTEPLEVDLELFEGRLHQERAWHAKVCTVDNETLTVMSHDGRIEHTGKLEQCSVDTAITAPNRHFTFVVRIHRLLLPPRKLLFSASNNVIRTKFIAAVTKNVASERGPSEQRRPSTLEQLQSVAIGILENAAADAKSVIPCDISVEQVHQHLCELKATFDIMAACTSAEELYARFLDEEHAYSNDASTVNYASTVHQLHPNKFAADKGRRSTPLSLKERVQHCPHLGCSAPLKLEKAYKLHILNLTVKCSQCNGAIMYDTFKLADLIAAHPTFPMTLATGETAQFPLPAMPLDGTWSSFLANYYTAITKAAPTMLAKDIKKLRSLIEGVMRAAASSSLNPTFSLDLVRGMFRQLDFVAKVGRHFEYWSDPVVLGASIVRYERFMKLMEDRRDHVCVPTVDIDLVWHTHQTHHEAYRRYCQAVRGYLIDHDDTVSSSSLRDGYAYTFQLWHTYFDEPYSSFAPDVPLYDCQVHFHVSGAKKKMQTGSYRLPSRDCRYYGVDEAYPTALLDHAAAFLAAPHAHHGNSSGEDDQHFVTVIGTPY</sequence>
<evidence type="ECO:0000313" key="1">
    <source>
        <dbReference type="EMBL" id="OQR99145.1"/>
    </source>
</evidence>
<keyword evidence="2" id="KW-1185">Reference proteome</keyword>
<gene>
    <name evidence="1" type="ORF">ACHHYP_07250</name>
</gene>
<dbReference type="EMBL" id="JNBR01000074">
    <property type="protein sequence ID" value="OQR99145.1"/>
    <property type="molecule type" value="Genomic_DNA"/>
</dbReference>
<proteinExistence type="predicted"/>
<comment type="caution">
    <text evidence="1">The sequence shown here is derived from an EMBL/GenBank/DDBJ whole genome shotgun (WGS) entry which is preliminary data.</text>
</comment>
<accession>A0A1V9ZMC1</accession>
<organism evidence="1 2">
    <name type="scientific">Achlya hypogyna</name>
    <name type="common">Oomycete</name>
    <name type="synonym">Protoachlya hypogyna</name>
    <dbReference type="NCBI Taxonomy" id="1202772"/>
    <lineage>
        <taxon>Eukaryota</taxon>
        <taxon>Sar</taxon>
        <taxon>Stramenopiles</taxon>
        <taxon>Oomycota</taxon>
        <taxon>Saprolegniomycetes</taxon>
        <taxon>Saprolegniales</taxon>
        <taxon>Achlyaceae</taxon>
        <taxon>Achlya</taxon>
    </lineage>
</organism>
<dbReference type="STRING" id="1202772.A0A1V9ZMC1"/>
<name>A0A1V9ZMC1_ACHHY</name>
<dbReference type="Proteomes" id="UP000243579">
    <property type="component" value="Unassembled WGS sequence"/>
</dbReference>
<dbReference type="InterPro" id="IPR009836">
    <property type="entry name" value="GRDP-like"/>
</dbReference>
<protein>
    <submittedName>
        <fullName evidence="1">Uncharacterized protein</fullName>
    </submittedName>
</protein>
<dbReference type="PANTHER" id="PTHR34365:SF7">
    <property type="entry name" value="GLYCINE-RICH DOMAIN-CONTAINING PROTEIN 1"/>
    <property type="match status" value="1"/>
</dbReference>
<dbReference type="AlphaFoldDB" id="A0A1V9ZMC1"/>
<dbReference type="Pfam" id="PF07173">
    <property type="entry name" value="GRDP-like"/>
    <property type="match status" value="1"/>
</dbReference>
<reference evidence="1 2" key="1">
    <citation type="journal article" date="2014" name="Genome Biol. Evol.">
        <title>The secreted proteins of Achlya hypogyna and Thraustotheca clavata identify the ancestral oomycete secretome and reveal gene acquisitions by horizontal gene transfer.</title>
        <authorList>
            <person name="Misner I."/>
            <person name="Blouin N."/>
            <person name="Leonard G."/>
            <person name="Richards T.A."/>
            <person name="Lane C.E."/>
        </authorList>
    </citation>
    <scope>NUCLEOTIDE SEQUENCE [LARGE SCALE GENOMIC DNA]</scope>
    <source>
        <strain evidence="1 2">ATCC 48635</strain>
    </source>
</reference>
<evidence type="ECO:0000313" key="2">
    <source>
        <dbReference type="Proteomes" id="UP000243579"/>
    </source>
</evidence>
<dbReference type="PANTHER" id="PTHR34365">
    <property type="entry name" value="ENOLASE (DUF1399)"/>
    <property type="match status" value="1"/>
</dbReference>